<dbReference type="EMBL" id="HBHQ01015342">
    <property type="protein sequence ID" value="CAD9818407.1"/>
    <property type="molecule type" value="Transcribed_RNA"/>
</dbReference>
<accession>A0A7S2UHG2</accession>
<dbReference type="Gene3D" id="3.40.50.300">
    <property type="entry name" value="P-loop containing nucleotide triphosphate hydrolases"/>
    <property type="match status" value="1"/>
</dbReference>
<gene>
    <name evidence="2" type="ORF">ASEP1449_LOCUS10239</name>
</gene>
<organism evidence="2">
    <name type="scientific">Attheya septentrionalis</name>
    <dbReference type="NCBI Taxonomy" id="420275"/>
    <lineage>
        <taxon>Eukaryota</taxon>
        <taxon>Sar</taxon>
        <taxon>Stramenopiles</taxon>
        <taxon>Ochrophyta</taxon>
        <taxon>Bacillariophyta</taxon>
        <taxon>Coscinodiscophyceae</taxon>
        <taxon>Chaetocerotophycidae</taxon>
        <taxon>Chaetocerotales</taxon>
        <taxon>Attheyaceae</taxon>
        <taxon>Attheya</taxon>
    </lineage>
</organism>
<protein>
    <submittedName>
        <fullName evidence="2">Uncharacterized protein</fullName>
    </submittedName>
</protein>
<dbReference type="SUPFAM" id="SSF52540">
    <property type="entry name" value="P-loop containing nucleoside triphosphate hydrolases"/>
    <property type="match status" value="1"/>
</dbReference>
<feature type="compositionally biased region" description="Acidic residues" evidence="1">
    <location>
        <begin position="329"/>
        <end position="341"/>
    </location>
</feature>
<evidence type="ECO:0000313" key="2">
    <source>
        <dbReference type="EMBL" id="CAD9818407.1"/>
    </source>
</evidence>
<evidence type="ECO:0000256" key="1">
    <source>
        <dbReference type="SAM" id="MobiDB-lite"/>
    </source>
</evidence>
<name>A0A7S2UHG2_9STRA</name>
<dbReference type="AlphaFoldDB" id="A0A7S2UHG2"/>
<dbReference type="InterPro" id="IPR027417">
    <property type="entry name" value="P-loop_NTPase"/>
</dbReference>
<feature type="region of interest" description="Disordered" evidence="1">
    <location>
        <begin position="326"/>
        <end position="353"/>
    </location>
</feature>
<reference evidence="2" key="1">
    <citation type="submission" date="2021-01" db="EMBL/GenBank/DDBJ databases">
        <authorList>
            <person name="Corre E."/>
            <person name="Pelletier E."/>
            <person name="Niang G."/>
            <person name="Scheremetjew M."/>
            <person name="Finn R."/>
            <person name="Kale V."/>
            <person name="Holt S."/>
            <person name="Cochrane G."/>
            <person name="Meng A."/>
            <person name="Brown T."/>
            <person name="Cohen L."/>
        </authorList>
    </citation>
    <scope>NUCLEOTIDE SEQUENCE</scope>
    <source>
        <strain evidence="2">CCMP2084</strain>
    </source>
</reference>
<proteinExistence type="predicted"/>
<sequence>MTTRSTDPEINFVDIGVSSITPSNVGGRGHRLLPKDFIPSASRCVYRKQQVEEILRKLEAAMVNQSIPGVYMSGPAGTGKSVLAYIITHLCKFDKGWMTIYIPDCRSWVAADSPVEAKGFFLDRVLDALSTKEMQDTFSACYKELNNPPVLDFAAPAGKTWMNVAESPANRDKVNILYAMVIAALQTTNARVLLVCDEVNALWGTGTQSRTQSWYAQKPWNLTMFQPTFLPNGALLLTGTTDNDYVRNIPNGLEKHIYQVGECTNSEIELMADLDEFEALRLIKTLDPYSYESIILAAGNIPRELRYYVDECSKSNLGKRVRDFLETGSDSDNDNDNDNDNEQAKKAAKSSLLQDVSHSIRAWRQSNVSRHLKMMNHALNQAGESTVFKEALFTACVSIFIKGKPARMVHEVLRVPNFVTKDSIMYPTTLDAQVVYFNWFCNEERKNKVEGSIARSLSDFLNASRGGERGNKFEEYLAAKLTVNGSGPNPKFYFRRLSGEDSTQCELPLIVKERVYTRTDNPPKNFQYLTDNTLLTHTDQNGGEARVDLIHYNKERVIYIEATVGNYGATKIPTLHDEKGREKLILETIQKWVGKDVFTVEVVPTPAHGQQLASAPKALSIQYRAKSNRERPDLPKLYYIVATTCPKEQQLAQDRIDKHSWINVCFLDDLITAGIFPADLKPVILAKQAT</sequence>